<dbReference type="Gene3D" id="6.10.140.60">
    <property type="match status" value="1"/>
</dbReference>
<keyword evidence="4 9" id="KW-0645">Protease</keyword>
<evidence type="ECO:0000256" key="2">
    <source>
        <dbReference type="ARBA" id="ARBA00007447"/>
    </source>
</evidence>
<accession>A0ABR0YI42</accession>
<feature type="domain" description="Peptidase A1" evidence="12">
    <location>
        <begin position="72"/>
        <end position="378"/>
    </location>
</feature>
<evidence type="ECO:0000313" key="14">
    <source>
        <dbReference type="Proteomes" id="UP001369086"/>
    </source>
</evidence>
<evidence type="ECO:0000256" key="6">
    <source>
        <dbReference type="ARBA" id="ARBA00022757"/>
    </source>
</evidence>
<dbReference type="Pfam" id="PF07966">
    <property type="entry name" value="A1_Propeptide"/>
    <property type="match status" value="1"/>
</dbReference>
<comment type="caution">
    <text evidence="13">The sequence shown here is derived from an EMBL/GenBank/DDBJ whole genome shotgun (WGS) entry which is preliminary data.</text>
</comment>
<feature type="signal peptide" evidence="10">
    <location>
        <begin position="1"/>
        <end position="16"/>
    </location>
</feature>
<sequence length="384" mass="41786">MKLLIVFAALLSISHCFTKMYLQKGKSIRERLEEEGLLEEFLQENPVIPVSKYSAVPSGSNELLINHFDSMYYGIITIGTPPQSFKVLFDTGSSNLWLPSINCQSPACTNHATFAPNASSTFQATNRVFYIVYSSGSMHGTLGYDTVKVADIVVPKQEFGLSVSEPGNAFYYAPFDGIVGLAYPSIASGKATPLFDNMMSQHLVSQDLFSFYLNRIPSTGPQAVLTFGGIDPSYYTGAIQWVPVTSQSYWQVNVDSVKINGQVVACSSVCKAILDTGTSLMIGSSDAISSILKLVGLSLQSNGMYAASCDNLDKMPDVVFTINGLDFPMPSYAYTMPVSGGLCKSGFGHTGDFWILGEVFMREYYSIFDRGNNRVGLAKAVEFA</sequence>
<keyword evidence="8" id="KW-1015">Disulfide bond</keyword>
<dbReference type="PANTHER" id="PTHR47966:SF22">
    <property type="entry name" value="PEPSIN A-3-RELATED"/>
    <property type="match status" value="1"/>
</dbReference>
<evidence type="ECO:0000256" key="3">
    <source>
        <dbReference type="ARBA" id="ARBA00011924"/>
    </source>
</evidence>
<dbReference type="Proteomes" id="UP001369086">
    <property type="component" value="Unassembled WGS sequence"/>
</dbReference>
<keyword evidence="14" id="KW-1185">Reference proteome</keyword>
<gene>
    <name evidence="13" type="ORF">HHUSO_G29102</name>
</gene>
<name>A0ABR0YI42_HUSHU</name>
<keyword evidence="7 9" id="KW-0378">Hydrolase</keyword>
<evidence type="ECO:0000259" key="11">
    <source>
        <dbReference type="PROSITE" id="PS50177"/>
    </source>
</evidence>
<dbReference type="InterPro" id="IPR001969">
    <property type="entry name" value="Aspartic_peptidase_AS"/>
</dbReference>
<dbReference type="EC" id="3.4.23.1" evidence="3"/>
<evidence type="ECO:0000256" key="5">
    <source>
        <dbReference type="ARBA" id="ARBA00022750"/>
    </source>
</evidence>
<evidence type="ECO:0000256" key="7">
    <source>
        <dbReference type="ARBA" id="ARBA00022801"/>
    </source>
</evidence>
<feature type="domain" description="NTF2" evidence="11">
    <location>
        <begin position="356"/>
        <end position="384"/>
    </location>
</feature>
<dbReference type="PANTHER" id="PTHR47966">
    <property type="entry name" value="BETA-SITE APP-CLEAVING ENZYME, ISOFORM A-RELATED"/>
    <property type="match status" value="1"/>
</dbReference>
<comment type="function">
    <text evidence="1">Shows particularly broad specificity; although bonds involving phenylalanine and leucine are preferred, many others are also cleaved to some extent.</text>
</comment>
<evidence type="ECO:0000313" key="13">
    <source>
        <dbReference type="EMBL" id="KAK6472081.1"/>
    </source>
</evidence>
<dbReference type="Gene3D" id="2.40.70.10">
    <property type="entry name" value="Acid Proteases"/>
    <property type="match status" value="2"/>
</dbReference>
<evidence type="ECO:0000256" key="4">
    <source>
        <dbReference type="ARBA" id="ARBA00022670"/>
    </source>
</evidence>
<dbReference type="InterPro" id="IPR001461">
    <property type="entry name" value="Aspartic_peptidase_A1"/>
</dbReference>
<dbReference type="PRINTS" id="PR00792">
    <property type="entry name" value="PEPSIN"/>
</dbReference>
<dbReference type="PROSITE" id="PS50177">
    <property type="entry name" value="NTF2_DOMAIN"/>
    <property type="match status" value="1"/>
</dbReference>
<keyword evidence="5 9" id="KW-0064">Aspartyl protease</keyword>
<dbReference type="SUPFAM" id="SSF50630">
    <property type="entry name" value="Acid proteases"/>
    <property type="match status" value="1"/>
</dbReference>
<dbReference type="InterPro" id="IPR012848">
    <property type="entry name" value="Aspartic_peptidase_N"/>
</dbReference>
<keyword evidence="10" id="KW-0732">Signal</keyword>
<dbReference type="PROSITE" id="PS00141">
    <property type="entry name" value="ASP_PROTEASE"/>
    <property type="match status" value="2"/>
</dbReference>
<proteinExistence type="inferred from homology"/>
<evidence type="ECO:0000259" key="12">
    <source>
        <dbReference type="PROSITE" id="PS51767"/>
    </source>
</evidence>
<feature type="chain" id="PRO_5047403251" description="pepsin A" evidence="10">
    <location>
        <begin position="17"/>
        <end position="384"/>
    </location>
</feature>
<evidence type="ECO:0000256" key="1">
    <source>
        <dbReference type="ARBA" id="ARBA00002318"/>
    </source>
</evidence>
<evidence type="ECO:0000256" key="8">
    <source>
        <dbReference type="ARBA" id="ARBA00023157"/>
    </source>
</evidence>
<organism evidence="13 14">
    <name type="scientific">Huso huso</name>
    <name type="common">Beluga</name>
    <name type="synonym">Acipenser huso</name>
    <dbReference type="NCBI Taxonomy" id="61971"/>
    <lineage>
        <taxon>Eukaryota</taxon>
        <taxon>Metazoa</taxon>
        <taxon>Chordata</taxon>
        <taxon>Craniata</taxon>
        <taxon>Vertebrata</taxon>
        <taxon>Euteleostomi</taxon>
        <taxon>Actinopterygii</taxon>
        <taxon>Chondrostei</taxon>
        <taxon>Acipenseriformes</taxon>
        <taxon>Acipenseridae</taxon>
        <taxon>Huso</taxon>
    </lineage>
</organism>
<keyword evidence="6" id="KW-0222">Digestion</keyword>
<dbReference type="PROSITE" id="PS51767">
    <property type="entry name" value="PEPTIDASE_A1"/>
    <property type="match status" value="1"/>
</dbReference>
<evidence type="ECO:0000256" key="9">
    <source>
        <dbReference type="RuleBase" id="RU000454"/>
    </source>
</evidence>
<dbReference type="InterPro" id="IPR021109">
    <property type="entry name" value="Peptidase_aspartic_dom_sf"/>
</dbReference>
<evidence type="ECO:0000256" key="10">
    <source>
        <dbReference type="SAM" id="SignalP"/>
    </source>
</evidence>
<dbReference type="InterPro" id="IPR018222">
    <property type="entry name" value="Nuclear_transport_factor_2_euk"/>
</dbReference>
<reference evidence="13 14" key="1">
    <citation type="submission" date="2021-05" db="EMBL/GenBank/DDBJ databases">
        <authorList>
            <person name="Zahm M."/>
            <person name="Klopp C."/>
            <person name="Cabau C."/>
            <person name="Kuhl H."/>
            <person name="Suciu R."/>
            <person name="Ciorpac M."/>
            <person name="Holostenco D."/>
            <person name="Gessner J."/>
            <person name="Wuertz S."/>
            <person name="Hohne C."/>
            <person name="Stock M."/>
            <person name="Gislard M."/>
            <person name="Lluch J."/>
            <person name="Milhes M."/>
            <person name="Lampietro C."/>
            <person name="Lopez Roques C."/>
            <person name="Donnadieu C."/>
            <person name="Du K."/>
            <person name="Schartl M."/>
            <person name="Guiguen Y."/>
        </authorList>
    </citation>
    <scope>NUCLEOTIDE SEQUENCE [LARGE SCALE GENOMIC DNA]</scope>
    <source>
        <strain evidence="13">Hh-F2</strain>
        <tissue evidence="13">Blood</tissue>
    </source>
</reference>
<dbReference type="Pfam" id="PF00026">
    <property type="entry name" value="Asp"/>
    <property type="match status" value="1"/>
</dbReference>
<protein>
    <recommendedName>
        <fullName evidence="3">pepsin A</fullName>
        <ecNumber evidence="3">3.4.23.1</ecNumber>
    </recommendedName>
</protein>
<dbReference type="InterPro" id="IPR033121">
    <property type="entry name" value="PEPTIDASE_A1"/>
</dbReference>
<comment type="similarity">
    <text evidence="2 9">Belongs to the peptidase A1 family.</text>
</comment>
<dbReference type="EMBL" id="JAHFZB010000030">
    <property type="protein sequence ID" value="KAK6472081.1"/>
    <property type="molecule type" value="Genomic_DNA"/>
</dbReference>